<dbReference type="InterPro" id="IPR000467">
    <property type="entry name" value="G_patch_dom"/>
</dbReference>
<accession>A0A2I0HN27</accession>
<evidence type="ECO:0000259" key="1">
    <source>
        <dbReference type="PROSITE" id="PS50174"/>
    </source>
</evidence>
<sequence>MIGKVLLRHNYVPGAGLGARGQGISRPIEVEEYRHRRGLGFRPSCHEIIEARRGNHLHRLATHYRRLNRGMQVPPLSYFFPRPPLIIGSAFDGPSSDFDDTSDASPTVYVVTEEIPSGVHIRPAQENEELNNWTSVLRYSAVIADVLHSNPNHRHVDSNPSEECLGEPGPIYFGEGLDEHGLVPEIEESLRRLEDRQLTSLEPTEEINVGTEEEPRILKIGMSLDPTQRVRMIDFLTRYQEVFAWSYADMPGLDPSIVKHFLPLDTEKFPPKRQQLRRQRASLLLRIKEEVVKQINAGFLEVYNYSEWVANIVPLEKKDGRVRVC</sequence>
<comment type="caution">
    <text evidence="2">The sequence shown here is derived from an EMBL/GenBank/DDBJ whole genome shotgun (WGS) entry which is preliminary data.</text>
</comment>
<dbReference type="InterPro" id="IPR043502">
    <property type="entry name" value="DNA/RNA_pol_sf"/>
</dbReference>
<dbReference type="AlphaFoldDB" id="A0A2I0HN27"/>
<dbReference type="Gene3D" id="3.10.10.10">
    <property type="entry name" value="HIV Type 1 Reverse Transcriptase, subunit A, domain 1"/>
    <property type="match status" value="1"/>
</dbReference>
<feature type="domain" description="G-patch" evidence="1">
    <location>
        <begin position="1"/>
        <end position="44"/>
    </location>
</feature>
<dbReference type="Pfam" id="PF01585">
    <property type="entry name" value="G-patch"/>
    <property type="match status" value="1"/>
</dbReference>
<dbReference type="Proteomes" id="UP000233551">
    <property type="component" value="Unassembled WGS sequence"/>
</dbReference>
<dbReference type="SUPFAM" id="SSF56672">
    <property type="entry name" value="DNA/RNA polymerases"/>
    <property type="match status" value="1"/>
</dbReference>
<name>A0A2I0HN27_PUNGR</name>
<feature type="non-terminal residue" evidence="2">
    <location>
        <position position="325"/>
    </location>
</feature>
<dbReference type="PROSITE" id="PS50174">
    <property type="entry name" value="G_PATCH"/>
    <property type="match status" value="1"/>
</dbReference>
<evidence type="ECO:0000313" key="2">
    <source>
        <dbReference type="EMBL" id="PKI33125.1"/>
    </source>
</evidence>
<gene>
    <name evidence="2" type="ORF">CRG98_046486</name>
</gene>
<dbReference type="SMART" id="SM00443">
    <property type="entry name" value="G_patch"/>
    <property type="match status" value="1"/>
</dbReference>
<dbReference type="EMBL" id="PGOL01006959">
    <property type="protein sequence ID" value="PKI33125.1"/>
    <property type="molecule type" value="Genomic_DNA"/>
</dbReference>
<reference evidence="2 3" key="1">
    <citation type="submission" date="2017-11" db="EMBL/GenBank/DDBJ databases">
        <title>De-novo sequencing of pomegranate (Punica granatum L.) genome.</title>
        <authorList>
            <person name="Akparov Z."/>
            <person name="Amiraslanov A."/>
            <person name="Hajiyeva S."/>
            <person name="Abbasov M."/>
            <person name="Kaur K."/>
            <person name="Hamwieh A."/>
            <person name="Solovyev V."/>
            <person name="Salamov A."/>
            <person name="Braich B."/>
            <person name="Kosarev P."/>
            <person name="Mahmoud A."/>
            <person name="Hajiyev E."/>
            <person name="Babayeva S."/>
            <person name="Izzatullayeva V."/>
            <person name="Mammadov A."/>
            <person name="Mammadov A."/>
            <person name="Sharifova S."/>
            <person name="Ojaghi J."/>
            <person name="Eynullazada K."/>
            <person name="Bayramov B."/>
            <person name="Abdulazimova A."/>
            <person name="Shahmuradov I."/>
        </authorList>
    </citation>
    <scope>NUCLEOTIDE SEQUENCE [LARGE SCALE GENOMIC DNA]</scope>
    <source>
        <strain evidence="3">cv. AG2017</strain>
        <tissue evidence="2">Leaf</tissue>
    </source>
</reference>
<proteinExistence type="predicted"/>
<organism evidence="2 3">
    <name type="scientific">Punica granatum</name>
    <name type="common">Pomegranate</name>
    <dbReference type="NCBI Taxonomy" id="22663"/>
    <lineage>
        <taxon>Eukaryota</taxon>
        <taxon>Viridiplantae</taxon>
        <taxon>Streptophyta</taxon>
        <taxon>Embryophyta</taxon>
        <taxon>Tracheophyta</taxon>
        <taxon>Spermatophyta</taxon>
        <taxon>Magnoliopsida</taxon>
        <taxon>eudicotyledons</taxon>
        <taxon>Gunneridae</taxon>
        <taxon>Pentapetalae</taxon>
        <taxon>rosids</taxon>
        <taxon>malvids</taxon>
        <taxon>Myrtales</taxon>
        <taxon>Lythraceae</taxon>
        <taxon>Punica</taxon>
    </lineage>
</organism>
<evidence type="ECO:0000313" key="3">
    <source>
        <dbReference type="Proteomes" id="UP000233551"/>
    </source>
</evidence>
<protein>
    <recommendedName>
        <fullName evidence="1">G-patch domain-containing protein</fullName>
    </recommendedName>
</protein>
<keyword evidence="3" id="KW-1185">Reference proteome</keyword>
<dbReference type="GO" id="GO:0003676">
    <property type="term" value="F:nucleic acid binding"/>
    <property type="evidence" value="ECO:0007669"/>
    <property type="project" value="InterPro"/>
</dbReference>